<reference evidence="3" key="1">
    <citation type="submission" date="2017-05" db="EMBL/GenBank/DDBJ databases">
        <authorList>
            <person name="Imhoff J.F."/>
            <person name="Rahn T."/>
            <person name="Kuenzel S."/>
            <person name="Neulinger S.C."/>
        </authorList>
    </citation>
    <scope>NUCLEOTIDE SEQUENCE</scope>
    <source>
        <strain evidence="3">LMG 28126</strain>
    </source>
</reference>
<keyword evidence="1" id="KW-0732">Signal</keyword>
<protein>
    <recommendedName>
        <fullName evidence="2">Porin domain-containing protein</fullName>
    </recommendedName>
</protein>
<gene>
    <name evidence="3" type="ORF">CCR87_02070</name>
</gene>
<keyword evidence="4" id="KW-1185">Reference proteome</keyword>
<reference evidence="3" key="2">
    <citation type="journal article" date="2020" name="Microorganisms">
        <title>Osmotic Adaptation and Compatible Solute Biosynthesis of Phototrophic Bacteria as Revealed from Genome Analyses.</title>
        <authorList>
            <person name="Imhoff J.F."/>
            <person name="Rahn T."/>
            <person name="Kunzel S."/>
            <person name="Keller A."/>
            <person name="Neulinger S.C."/>
        </authorList>
    </citation>
    <scope>NUCLEOTIDE SEQUENCE</scope>
    <source>
        <strain evidence="3">LMG 28126</strain>
    </source>
</reference>
<organism evidence="3 4">
    <name type="scientific">Rhodobaculum claviforme</name>
    <dbReference type="NCBI Taxonomy" id="1549854"/>
    <lineage>
        <taxon>Bacteria</taxon>
        <taxon>Pseudomonadati</taxon>
        <taxon>Pseudomonadota</taxon>
        <taxon>Alphaproteobacteria</taxon>
        <taxon>Rhodobacterales</taxon>
        <taxon>Paracoccaceae</taxon>
        <taxon>Rhodobaculum</taxon>
    </lineage>
</organism>
<dbReference type="GO" id="GO:0016020">
    <property type="term" value="C:membrane"/>
    <property type="evidence" value="ECO:0007669"/>
    <property type="project" value="InterPro"/>
</dbReference>
<dbReference type="InterPro" id="IPR023614">
    <property type="entry name" value="Porin_dom_sf"/>
</dbReference>
<feature type="domain" description="Porin" evidence="2">
    <location>
        <begin position="8"/>
        <end position="74"/>
    </location>
</feature>
<evidence type="ECO:0000313" key="3">
    <source>
        <dbReference type="EMBL" id="MBK5926151.1"/>
    </source>
</evidence>
<accession>A0A934TII2</accession>
<dbReference type="RefSeq" id="WP_201155695.1">
    <property type="nucleotide sequence ID" value="NZ_NHSD01000104.1"/>
</dbReference>
<dbReference type="InterPro" id="IPR033900">
    <property type="entry name" value="Gram_neg_porin_domain"/>
</dbReference>
<comment type="caution">
    <text evidence="3">The sequence shown here is derived from an EMBL/GenBank/DDBJ whole genome shotgun (WGS) entry which is preliminary data.</text>
</comment>
<proteinExistence type="predicted"/>
<evidence type="ECO:0000256" key="1">
    <source>
        <dbReference type="SAM" id="SignalP"/>
    </source>
</evidence>
<dbReference type="SUPFAM" id="SSF56935">
    <property type="entry name" value="Porins"/>
    <property type="match status" value="1"/>
</dbReference>
<dbReference type="Gene3D" id="2.40.160.10">
    <property type="entry name" value="Porin"/>
    <property type="match status" value="1"/>
</dbReference>
<dbReference type="Pfam" id="PF13609">
    <property type="entry name" value="Porin_4"/>
    <property type="match status" value="1"/>
</dbReference>
<evidence type="ECO:0000313" key="4">
    <source>
        <dbReference type="Proteomes" id="UP000706333"/>
    </source>
</evidence>
<evidence type="ECO:0000259" key="2">
    <source>
        <dbReference type="Pfam" id="PF13609"/>
    </source>
</evidence>
<feature type="signal peptide" evidence="1">
    <location>
        <begin position="1"/>
        <end position="21"/>
    </location>
</feature>
<name>A0A934TII2_9RHOB</name>
<feature type="chain" id="PRO_5037576979" description="Porin domain-containing protein" evidence="1">
    <location>
        <begin position="22"/>
        <end position="86"/>
    </location>
</feature>
<dbReference type="GO" id="GO:0015288">
    <property type="term" value="F:porin activity"/>
    <property type="evidence" value="ECO:0007669"/>
    <property type="project" value="InterPro"/>
</dbReference>
<dbReference type="EMBL" id="NHSD01000104">
    <property type="protein sequence ID" value="MBK5926151.1"/>
    <property type="molecule type" value="Genomic_DNA"/>
</dbReference>
<sequence length="86" mass="9236">MLRSVPAAALCLALGGLPAGAEIRFSGDARMGVVRNDGASDTARRTELLAGSRFQIDLERETDSGLRFLMTLEVGDSRFPTRGPRN</sequence>
<dbReference type="Proteomes" id="UP000706333">
    <property type="component" value="Unassembled WGS sequence"/>
</dbReference>
<dbReference type="AlphaFoldDB" id="A0A934TII2"/>